<dbReference type="Pfam" id="PF00440">
    <property type="entry name" value="TetR_N"/>
    <property type="match status" value="1"/>
</dbReference>
<dbReference type="PANTHER" id="PTHR43479">
    <property type="entry name" value="ACREF/ENVCD OPERON REPRESSOR-RELATED"/>
    <property type="match status" value="1"/>
</dbReference>
<evidence type="ECO:0000259" key="4">
    <source>
        <dbReference type="PROSITE" id="PS50977"/>
    </source>
</evidence>
<comment type="caution">
    <text evidence="5">The sequence shown here is derived from an EMBL/GenBank/DDBJ whole genome shotgun (WGS) entry which is preliminary data.</text>
</comment>
<reference evidence="5" key="1">
    <citation type="submission" date="2021-04" db="EMBL/GenBank/DDBJ databases">
        <title>Whole genome sequencing of Enterococci isolates from hospitalized patients.</title>
        <authorList>
            <person name="Ogoti B.M."/>
            <person name="Onyambu F.G."/>
        </authorList>
    </citation>
    <scope>NUCLEOTIDE SEQUENCE</scope>
    <source>
        <strain evidence="5">242</strain>
    </source>
</reference>
<feature type="domain" description="HTH tetR-type" evidence="4">
    <location>
        <begin position="9"/>
        <end position="53"/>
    </location>
</feature>
<evidence type="ECO:0000256" key="2">
    <source>
        <dbReference type="ARBA" id="ARBA00023125"/>
    </source>
</evidence>
<dbReference type="Proteomes" id="UP000680045">
    <property type="component" value="Unassembled WGS sequence"/>
</dbReference>
<accession>A0A941FP70</accession>
<sequence>MQKQDRRIDRTKTFLKDALLKLLSENPISKISITELCNEANINRGTFYAHYDN</sequence>
<proteinExistence type="predicted"/>
<dbReference type="PANTHER" id="PTHR43479:SF7">
    <property type="entry name" value="TETR-FAMILY TRANSCRIPTIONAL REGULATOR"/>
    <property type="match status" value="1"/>
</dbReference>
<dbReference type="SUPFAM" id="SSF46689">
    <property type="entry name" value="Homeodomain-like"/>
    <property type="match status" value="1"/>
</dbReference>
<organism evidence="5 6">
    <name type="scientific">Peribacillus frigoritolerans</name>
    <dbReference type="NCBI Taxonomy" id="450367"/>
    <lineage>
        <taxon>Bacteria</taxon>
        <taxon>Bacillati</taxon>
        <taxon>Bacillota</taxon>
        <taxon>Bacilli</taxon>
        <taxon>Bacillales</taxon>
        <taxon>Bacillaceae</taxon>
        <taxon>Peribacillus</taxon>
    </lineage>
</organism>
<dbReference type="AlphaFoldDB" id="A0A941FP70"/>
<protein>
    <submittedName>
        <fullName evidence="5">TetR/AcrR family transcriptional regulator</fullName>
    </submittedName>
</protein>
<dbReference type="EMBL" id="JAGTPW010000002">
    <property type="protein sequence ID" value="MBR8643897.1"/>
    <property type="molecule type" value="Genomic_DNA"/>
</dbReference>
<dbReference type="Gene3D" id="1.10.357.10">
    <property type="entry name" value="Tetracycline Repressor, domain 2"/>
    <property type="match status" value="1"/>
</dbReference>
<evidence type="ECO:0000256" key="1">
    <source>
        <dbReference type="ARBA" id="ARBA00022491"/>
    </source>
</evidence>
<evidence type="ECO:0000313" key="5">
    <source>
        <dbReference type="EMBL" id="MBR8643897.1"/>
    </source>
</evidence>
<dbReference type="PROSITE" id="PS50977">
    <property type="entry name" value="HTH_TETR_2"/>
    <property type="match status" value="1"/>
</dbReference>
<dbReference type="InterPro" id="IPR001647">
    <property type="entry name" value="HTH_TetR"/>
</dbReference>
<keyword evidence="2 3" id="KW-0238">DNA-binding</keyword>
<dbReference type="InterPro" id="IPR050624">
    <property type="entry name" value="HTH-type_Tx_Regulator"/>
</dbReference>
<evidence type="ECO:0000313" key="6">
    <source>
        <dbReference type="Proteomes" id="UP000680045"/>
    </source>
</evidence>
<name>A0A941FP70_9BACI</name>
<dbReference type="InterPro" id="IPR009057">
    <property type="entry name" value="Homeodomain-like_sf"/>
</dbReference>
<keyword evidence="1" id="KW-0678">Repressor</keyword>
<feature type="DNA-binding region" description="H-T-H motif" evidence="3">
    <location>
        <begin position="32"/>
        <end position="51"/>
    </location>
</feature>
<evidence type="ECO:0000256" key="3">
    <source>
        <dbReference type="PROSITE-ProRule" id="PRU00335"/>
    </source>
</evidence>
<dbReference type="GO" id="GO:0003677">
    <property type="term" value="F:DNA binding"/>
    <property type="evidence" value="ECO:0007669"/>
    <property type="project" value="UniProtKB-UniRule"/>
</dbReference>
<gene>
    <name evidence="5" type="ORF">KEH51_01400</name>
</gene>